<reference evidence="1 2" key="1">
    <citation type="submission" date="2018-04" db="EMBL/GenBank/DDBJ databases">
        <title>Genomic Encyclopedia of Archaeal and Bacterial Type Strains, Phase II (KMG-II): from individual species to whole genera.</title>
        <authorList>
            <person name="Goeker M."/>
        </authorList>
    </citation>
    <scope>NUCLEOTIDE SEQUENCE [LARGE SCALE GENOMIC DNA]</scope>
    <source>
        <strain evidence="1 2">DSM 21823</strain>
    </source>
</reference>
<dbReference type="RefSeq" id="WP_108128909.1">
    <property type="nucleotide sequence ID" value="NZ_QBKP01000006.1"/>
</dbReference>
<accession>A0A2T6B1K9</accession>
<dbReference type="Pfam" id="PF10123">
    <property type="entry name" value="Mu-like_Pro"/>
    <property type="match status" value="1"/>
</dbReference>
<gene>
    <name evidence="1" type="ORF">C8N34_106140</name>
</gene>
<protein>
    <submittedName>
        <fullName evidence="1">Phage I-like protein</fullName>
    </submittedName>
</protein>
<dbReference type="OrthoDB" id="7306769at2"/>
<proteinExistence type="predicted"/>
<keyword evidence="2" id="KW-1185">Reference proteome</keyword>
<evidence type="ECO:0000313" key="1">
    <source>
        <dbReference type="EMBL" id="PTX49959.1"/>
    </source>
</evidence>
<name>A0A2T6B1K9_9RHOB</name>
<sequence length="298" mass="32842">MMTRDGRQFELPDPQALMRDFQSRGVDLPIDYEHQNDRPVTNGPVPAAGWIKELRAEESGLWGRVEWTATAREMIARREYRYLSPSFLFNRLTRQVSRLKGAGLVHNPNLYLTAFASEELDMAAPDKNDTAPKSSAKEAPAELLPKLAEALGMSPESDAAAILTTLLAALTSGKVKAPKRLNSDRPNPARFVPIGAVQDLLADRNGRIATMREEEASRKVEWAFREGYITPAMREWATALCMEDPASFDTFLAKSPAPWAHLTRPIPHIEITPRGSAVIGEEAAICAQLGLKPGSLAD</sequence>
<organism evidence="1 2">
    <name type="scientific">Gemmobacter caeni</name>
    <dbReference type="NCBI Taxonomy" id="589035"/>
    <lineage>
        <taxon>Bacteria</taxon>
        <taxon>Pseudomonadati</taxon>
        <taxon>Pseudomonadota</taxon>
        <taxon>Alphaproteobacteria</taxon>
        <taxon>Rhodobacterales</taxon>
        <taxon>Paracoccaceae</taxon>
        <taxon>Gemmobacter</taxon>
    </lineage>
</organism>
<dbReference type="Proteomes" id="UP000244224">
    <property type="component" value="Unassembled WGS sequence"/>
</dbReference>
<dbReference type="PIRSF" id="PIRSF016624">
    <property type="entry name" value="Mu_prophg_I"/>
    <property type="match status" value="1"/>
</dbReference>
<dbReference type="EMBL" id="QBKP01000006">
    <property type="protein sequence ID" value="PTX49959.1"/>
    <property type="molecule type" value="Genomic_DNA"/>
</dbReference>
<comment type="caution">
    <text evidence="1">The sequence shown here is derived from an EMBL/GenBank/DDBJ whole genome shotgun (WGS) entry which is preliminary data.</text>
</comment>
<evidence type="ECO:0000313" key="2">
    <source>
        <dbReference type="Proteomes" id="UP000244224"/>
    </source>
</evidence>
<dbReference type="InterPro" id="IPR012106">
    <property type="entry name" value="Phage_Mu_Gp1"/>
</dbReference>
<dbReference type="AlphaFoldDB" id="A0A2T6B1K9"/>